<evidence type="ECO:0000313" key="6">
    <source>
        <dbReference type="EMBL" id="OAD90943.1"/>
    </source>
</evidence>
<comment type="similarity">
    <text evidence="2 5">Belongs to the trans-sulfuration enzymes family.</text>
</comment>
<evidence type="ECO:0000256" key="2">
    <source>
        <dbReference type="ARBA" id="ARBA00009077"/>
    </source>
</evidence>
<organism evidence="6 7">
    <name type="scientific">Aequorivita soesokkakensis</name>
    <dbReference type="NCBI Taxonomy" id="1385699"/>
    <lineage>
        <taxon>Bacteria</taxon>
        <taxon>Pseudomonadati</taxon>
        <taxon>Bacteroidota</taxon>
        <taxon>Flavobacteriia</taxon>
        <taxon>Flavobacteriales</taxon>
        <taxon>Flavobacteriaceae</taxon>
        <taxon>Aequorivita</taxon>
    </lineage>
</organism>
<dbReference type="Gene3D" id="3.90.1150.10">
    <property type="entry name" value="Aspartate Aminotransferase, domain 1"/>
    <property type="match status" value="1"/>
</dbReference>
<evidence type="ECO:0000256" key="5">
    <source>
        <dbReference type="RuleBase" id="RU362118"/>
    </source>
</evidence>
<dbReference type="InterPro" id="IPR000277">
    <property type="entry name" value="Cys/Met-Metab_PyrdxlP-dep_enz"/>
</dbReference>
<accession>A0A1A9LCL1</accession>
<evidence type="ECO:0000256" key="1">
    <source>
        <dbReference type="ARBA" id="ARBA00001933"/>
    </source>
</evidence>
<dbReference type="InterPro" id="IPR015422">
    <property type="entry name" value="PyrdxlP-dep_Trfase_small"/>
</dbReference>
<keyword evidence="7" id="KW-1185">Reference proteome</keyword>
<dbReference type="GO" id="GO:0004123">
    <property type="term" value="F:cystathionine gamma-lyase activity"/>
    <property type="evidence" value="ECO:0007669"/>
    <property type="project" value="TreeGrafter"/>
</dbReference>
<dbReference type="PIRSF" id="PIRSF001434">
    <property type="entry name" value="CGS"/>
    <property type="match status" value="1"/>
</dbReference>
<dbReference type="PROSITE" id="PS00868">
    <property type="entry name" value="CYS_MET_METAB_PP"/>
    <property type="match status" value="1"/>
</dbReference>
<dbReference type="GO" id="GO:0030170">
    <property type="term" value="F:pyridoxal phosphate binding"/>
    <property type="evidence" value="ECO:0007669"/>
    <property type="project" value="InterPro"/>
</dbReference>
<evidence type="ECO:0000256" key="4">
    <source>
        <dbReference type="PIRSR" id="PIRSR001434-2"/>
    </source>
</evidence>
<keyword evidence="3 4" id="KW-0663">Pyridoxal phosphate</keyword>
<dbReference type="InterPro" id="IPR015424">
    <property type="entry name" value="PyrdxlP-dep_Trfase"/>
</dbReference>
<comment type="cofactor">
    <cofactor evidence="1 5">
        <name>pyridoxal 5'-phosphate</name>
        <dbReference type="ChEBI" id="CHEBI:597326"/>
    </cofactor>
</comment>
<dbReference type="GO" id="GO:0019346">
    <property type="term" value="P:transsulfuration"/>
    <property type="evidence" value="ECO:0007669"/>
    <property type="project" value="InterPro"/>
</dbReference>
<proteinExistence type="inferred from homology"/>
<dbReference type="InterPro" id="IPR015421">
    <property type="entry name" value="PyrdxlP-dep_Trfase_major"/>
</dbReference>
<dbReference type="InterPro" id="IPR054542">
    <property type="entry name" value="Cys_met_metab_PP"/>
</dbReference>
<sequence length="389" mass="42284">MSATKIIHSIPSDPLTGAISVPVYQTSTFIQEAPGVNKGFDYARSNNPTRKVLEDVVAQLENGHSGFAFATGLAAIDSVLKLLSVGDEIVAVDDIYGGAYRLFTHVYEKLGIKINYVDATEVENIANAVSKKTKLVWIESPTNPTLKISDIEAISKVAKSVNALLVVDNTFASPIAQKPIDLGADIVIHSGTKYIGGHSDLVAGLVITNTQELSEKIKFVQNASGGILGPWDCFLTIRGIETLDIRYKKQCENALKVALFLENQDAVEKVHYPGLKTHKNHEIAKKQQNGLFGGIVSFSLKNDTQEAAVKFVTNTEYFKLAESLGGVKSLLCHPAQMTHASIPREIRLNAGINDSLIRLSCGIEDADDLLNDLSKAFKTIEKSKEILTY</sequence>
<evidence type="ECO:0000313" key="7">
    <source>
        <dbReference type="Proteomes" id="UP000077552"/>
    </source>
</evidence>
<name>A0A1A9LCL1_9FLAO</name>
<evidence type="ECO:0000256" key="3">
    <source>
        <dbReference type="ARBA" id="ARBA00022898"/>
    </source>
</evidence>
<keyword evidence="6" id="KW-0456">Lyase</keyword>
<dbReference type="FunFam" id="3.90.1150.10:FF:000008">
    <property type="entry name" value="Cystathionine gamma-synthase"/>
    <property type="match status" value="1"/>
</dbReference>
<dbReference type="PANTHER" id="PTHR11808:SF15">
    <property type="entry name" value="CYSTATHIONINE GAMMA-LYASE"/>
    <property type="match status" value="1"/>
</dbReference>
<dbReference type="GO" id="GO:0003962">
    <property type="term" value="F:cystathionine gamma-synthase activity"/>
    <property type="evidence" value="ECO:0007669"/>
    <property type="project" value="TreeGrafter"/>
</dbReference>
<dbReference type="GO" id="GO:0005737">
    <property type="term" value="C:cytoplasm"/>
    <property type="evidence" value="ECO:0007669"/>
    <property type="project" value="TreeGrafter"/>
</dbReference>
<dbReference type="RefSeq" id="WP_068762332.1">
    <property type="nucleotide sequence ID" value="NZ_LXIE01000028.1"/>
</dbReference>
<dbReference type="Proteomes" id="UP000077552">
    <property type="component" value="Unassembled WGS sequence"/>
</dbReference>
<dbReference type="OrthoDB" id="9803729at2"/>
<comment type="caution">
    <text evidence="6">The sequence shown here is derived from an EMBL/GenBank/DDBJ whole genome shotgun (WGS) entry which is preliminary data.</text>
</comment>
<reference evidence="6 7" key="1">
    <citation type="submission" date="2016-05" db="EMBL/GenBank/DDBJ databases">
        <title>Genome sequencing of Vitellibacter soesokkakensis RSSK-12.</title>
        <authorList>
            <person name="Thevarajoo S."/>
            <person name="Selvaratnam C."/>
            <person name="Goh K.M."/>
            <person name="Chan K.-G."/>
            <person name="Chong C.S."/>
        </authorList>
    </citation>
    <scope>NUCLEOTIDE SEQUENCE [LARGE SCALE GENOMIC DNA]</scope>
    <source>
        <strain evidence="6 7">RSSK-12</strain>
    </source>
</reference>
<dbReference type="EMBL" id="LXIE01000028">
    <property type="protein sequence ID" value="OAD90943.1"/>
    <property type="molecule type" value="Genomic_DNA"/>
</dbReference>
<dbReference type="GO" id="GO:0019343">
    <property type="term" value="P:cysteine biosynthetic process via cystathionine"/>
    <property type="evidence" value="ECO:0007669"/>
    <property type="project" value="TreeGrafter"/>
</dbReference>
<dbReference type="FunFam" id="3.40.640.10:FF:000009">
    <property type="entry name" value="Cystathionine gamma-synthase homolog"/>
    <property type="match status" value="1"/>
</dbReference>
<dbReference type="Gene3D" id="3.40.640.10">
    <property type="entry name" value="Type I PLP-dependent aspartate aminotransferase-like (Major domain)"/>
    <property type="match status" value="1"/>
</dbReference>
<protein>
    <submittedName>
        <fullName evidence="6">Cystathionine beta-lyase</fullName>
    </submittedName>
</protein>
<feature type="modified residue" description="N6-(pyridoxal phosphate)lysine" evidence="4">
    <location>
        <position position="193"/>
    </location>
</feature>
<dbReference type="Pfam" id="PF01053">
    <property type="entry name" value="Cys_Met_Meta_PP"/>
    <property type="match status" value="1"/>
</dbReference>
<dbReference type="SUPFAM" id="SSF53383">
    <property type="entry name" value="PLP-dependent transferases"/>
    <property type="match status" value="1"/>
</dbReference>
<dbReference type="PANTHER" id="PTHR11808">
    <property type="entry name" value="TRANS-SULFURATION ENZYME FAMILY MEMBER"/>
    <property type="match status" value="1"/>
</dbReference>
<dbReference type="STRING" id="1385699.A7A78_13415"/>
<gene>
    <name evidence="6" type="ORF">A7A78_13415</name>
</gene>
<dbReference type="AlphaFoldDB" id="A0A1A9LCL1"/>
<dbReference type="CDD" id="cd00614">
    <property type="entry name" value="CGS_like"/>
    <property type="match status" value="1"/>
</dbReference>